<evidence type="ECO:0000313" key="3">
    <source>
        <dbReference type="Proteomes" id="UP000030762"/>
    </source>
</evidence>
<dbReference type="PANTHER" id="PTHR35791:SF1">
    <property type="entry name" value="UPF0754 MEMBRANE PROTEIN YHEB"/>
    <property type="match status" value="1"/>
</dbReference>
<keyword evidence="1" id="KW-1133">Transmembrane helix</keyword>
<dbReference type="eggNOG" id="ENOG502QTJ6">
    <property type="taxonomic scope" value="Eukaryota"/>
</dbReference>
<dbReference type="PANTHER" id="PTHR35791">
    <property type="entry name" value="UPF0754 MEMBRANE PROTEIN YHEB"/>
    <property type="match status" value="1"/>
</dbReference>
<dbReference type="Proteomes" id="UP000030762">
    <property type="component" value="Unassembled WGS sequence"/>
</dbReference>
<keyword evidence="1" id="KW-0472">Membrane</keyword>
<sequence length="595" mass="65983">MKVALNRASSSSAGSYSCIITVMSTDETPSLWSPGQLVAWLTSFEDGRYAPLISQLRAFSGRQLVELAPEHWARLQPPALATSLRYTLLGMNQVSSRGSHDIVATPRSPYIGATTPIGMDPLPSMRPSEASSSGSGPKKVTVPVVFPPMIARPTLLASVVIFLLALAVTLIFTVFKDDLAKTDYPASHVLAIMSIPVISVVFTYVHIWLALYMTFYPLNYVGIGQYPGTNMGLCGWQGIVPFKGEKMARMSVRIMTTQLMDVREVFGKIDPAQVSKELEPILFNTIKDIIESMALKYNPGLWSVLPQAVKDEIVEKVKEEAPKHIESMMLEIRSRIEDVFDIEDMVVTNMMKDKQLIVNMFVTCGYKELAFIRNSGAYMGGIFGLIQMGIYLLFPRLSVYVTFPGFGLLVGTLTNWLALKMIFEPVFPKKVGCLTFHGLFLRRQKEVAAVYAKMVASDVLNARNIIEAILKGPASDKLFELVYANVQTAVNAGASIADKIVTIGIGKDTYNSIKDDITDLVVQKFPESLRHIEDYTTVALDLETTLREKMGTLSYGRFERLLHPVFEEDEWKLVLMGGALGLVLGFIQTLYEAKH</sequence>
<feature type="transmembrane region" description="Helical" evidence="1">
    <location>
        <begin position="376"/>
        <end position="394"/>
    </location>
</feature>
<evidence type="ECO:0000313" key="2">
    <source>
        <dbReference type="EMBL" id="EQC35598.1"/>
    </source>
</evidence>
<evidence type="ECO:0008006" key="4">
    <source>
        <dbReference type="Google" id="ProtNLM"/>
    </source>
</evidence>
<proteinExistence type="predicted"/>
<evidence type="ECO:0000256" key="1">
    <source>
        <dbReference type="SAM" id="Phobius"/>
    </source>
</evidence>
<reference evidence="2 3" key="1">
    <citation type="submission" date="2012-04" db="EMBL/GenBank/DDBJ databases">
        <title>The Genome Sequence of Saprolegnia declina VS20.</title>
        <authorList>
            <consortium name="The Broad Institute Genome Sequencing Platform"/>
            <person name="Russ C."/>
            <person name="Nusbaum C."/>
            <person name="Tyler B."/>
            <person name="van West P."/>
            <person name="Dieguez-Uribeondo J."/>
            <person name="de Bruijn I."/>
            <person name="Tripathy S."/>
            <person name="Jiang R."/>
            <person name="Young S.K."/>
            <person name="Zeng Q."/>
            <person name="Gargeya S."/>
            <person name="Fitzgerald M."/>
            <person name="Haas B."/>
            <person name="Abouelleil A."/>
            <person name="Alvarado L."/>
            <person name="Arachchi H.M."/>
            <person name="Berlin A."/>
            <person name="Chapman S.B."/>
            <person name="Goldberg J."/>
            <person name="Griggs A."/>
            <person name="Gujja S."/>
            <person name="Hansen M."/>
            <person name="Howarth C."/>
            <person name="Imamovic A."/>
            <person name="Larimer J."/>
            <person name="McCowen C."/>
            <person name="Montmayeur A."/>
            <person name="Murphy C."/>
            <person name="Neiman D."/>
            <person name="Pearson M."/>
            <person name="Priest M."/>
            <person name="Roberts A."/>
            <person name="Saif S."/>
            <person name="Shea T."/>
            <person name="Sisk P."/>
            <person name="Sykes S."/>
            <person name="Wortman J."/>
            <person name="Nusbaum C."/>
            <person name="Birren B."/>
        </authorList>
    </citation>
    <scope>NUCLEOTIDE SEQUENCE [LARGE SCALE GENOMIC DNA]</scope>
    <source>
        <strain evidence="2 3">VS20</strain>
    </source>
</reference>
<dbReference type="InParanoid" id="T0RT40"/>
<dbReference type="EMBL" id="JH767150">
    <property type="protein sequence ID" value="EQC35598.1"/>
    <property type="molecule type" value="Genomic_DNA"/>
</dbReference>
<dbReference type="OMA" id="EWLLFVH"/>
<feature type="transmembrane region" description="Helical" evidence="1">
    <location>
        <begin position="155"/>
        <end position="175"/>
    </location>
</feature>
<dbReference type="RefSeq" id="XP_008610915.1">
    <property type="nucleotide sequence ID" value="XM_008612693.1"/>
</dbReference>
<organism evidence="2 3">
    <name type="scientific">Saprolegnia diclina (strain VS20)</name>
    <dbReference type="NCBI Taxonomy" id="1156394"/>
    <lineage>
        <taxon>Eukaryota</taxon>
        <taxon>Sar</taxon>
        <taxon>Stramenopiles</taxon>
        <taxon>Oomycota</taxon>
        <taxon>Saprolegniomycetes</taxon>
        <taxon>Saprolegniales</taxon>
        <taxon>Saprolegniaceae</taxon>
        <taxon>Saprolegnia</taxon>
    </lineage>
</organism>
<accession>T0RT40</accession>
<protein>
    <recommendedName>
        <fullName evidence="4">SAM domain-containing protein</fullName>
    </recommendedName>
</protein>
<dbReference type="OrthoDB" id="410754at2759"/>
<feature type="transmembrane region" description="Helical" evidence="1">
    <location>
        <begin position="187"/>
        <end position="211"/>
    </location>
</feature>
<name>T0RT40_SAPDV</name>
<gene>
    <name evidence="2" type="ORF">SDRG_06886</name>
</gene>
<keyword evidence="1" id="KW-0812">Transmembrane</keyword>
<keyword evidence="3" id="KW-1185">Reference proteome</keyword>
<feature type="transmembrane region" description="Helical" evidence="1">
    <location>
        <begin position="400"/>
        <end position="419"/>
    </location>
</feature>
<dbReference type="AlphaFoldDB" id="T0RT40"/>
<dbReference type="PROSITE" id="PS51257">
    <property type="entry name" value="PROKAR_LIPOPROTEIN"/>
    <property type="match status" value="1"/>
</dbReference>
<dbReference type="GeneID" id="19947613"/>
<dbReference type="VEuPathDB" id="FungiDB:SDRG_06886"/>